<protein>
    <submittedName>
        <fullName evidence="1">Uncharacterized protein</fullName>
    </submittedName>
</protein>
<keyword evidence="2" id="KW-1185">Reference proteome</keyword>
<accession>A0A239KTS9</accession>
<dbReference type="AlphaFoldDB" id="A0A239KTS9"/>
<dbReference type="RefSeq" id="WP_144017433.1">
    <property type="nucleotide sequence ID" value="NZ_FZPD01000004.1"/>
</dbReference>
<gene>
    <name evidence="1" type="ORF">SAMN05421640_2853</name>
</gene>
<dbReference type="EMBL" id="FZPD01000004">
    <property type="protein sequence ID" value="SNT20644.1"/>
    <property type="molecule type" value="Genomic_DNA"/>
</dbReference>
<organism evidence="1 2">
    <name type="scientific">Ekhidna lutea</name>
    <dbReference type="NCBI Taxonomy" id="447679"/>
    <lineage>
        <taxon>Bacteria</taxon>
        <taxon>Pseudomonadati</taxon>
        <taxon>Bacteroidota</taxon>
        <taxon>Cytophagia</taxon>
        <taxon>Cytophagales</taxon>
        <taxon>Reichenbachiellaceae</taxon>
        <taxon>Ekhidna</taxon>
    </lineage>
</organism>
<reference evidence="1 2" key="1">
    <citation type="submission" date="2017-06" db="EMBL/GenBank/DDBJ databases">
        <authorList>
            <person name="Kim H.J."/>
            <person name="Triplett B.A."/>
        </authorList>
    </citation>
    <scope>NUCLEOTIDE SEQUENCE [LARGE SCALE GENOMIC DNA]</scope>
    <source>
        <strain evidence="1 2">DSM 19307</strain>
    </source>
</reference>
<evidence type="ECO:0000313" key="2">
    <source>
        <dbReference type="Proteomes" id="UP000198393"/>
    </source>
</evidence>
<name>A0A239KTS9_EKHLU</name>
<evidence type="ECO:0000313" key="1">
    <source>
        <dbReference type="EMBL" id="SNT20644.1"/>
    </source>
</evidence>
<proteinExistence type="predicted"/>
<dbReference type="OrthoDB" id="1493159at2"/>
<dbReference type="Proteomes" id="UP000198393">
    <property type="component" value="Unassembled WGS sequence"/>
</dbReference>
<sequence length="138" mass="15396">MNSVLSFCLMTFLLISCSSDEPKKLASHTTVVISESLYNQTKTDNYTIEEAVIVGDSLKVTLQSSGCDGSEWAVKLVDSGAIAESYPVQRFAKIALENTELCDAIVTKEYSIDITPLRVEDQLYLNLEGWETQLHYDF</sequence>